<comment type="similarity">
    <text evidence="1">Belongs to the ETF alpha-subunit/FixB family.</text>
</comment>
<evidence type="ECO:0000256" key="2">
    <source>
        <dbReference type="ARBA" id="ARBA00022630"/>
    </source>
</evidence>
<dbReference type="Pfam" id="PF00766">
    <property type="entry name" value="ETF_alpha"/>
    <property type="match status" value="1"/>
</dbReference>
<evidence type="ECO:0000256" key="1">
    <source>
        <dbReference type="ARBA" id="ARBA00005817"/>
    </source>
</evidence>
<feature type="binding site" evidence="3">
    <location>
        <position position="362"/>
    </location>
    <ligand>
        <name>FAD</name>
        <dbReference type="ChEBI" id="CHEBI:57692"/>
    </ligand>
</feature>
<evidence type="ECO:0000313" key="6">
    <source>
        <dbReference type="Proteomes" id="UP000218387"/>
    </source>
</evidence>
<dbReference type="InterPro" id="IPR029035">
    <property type="entry name" value="DHS-like_NAD/FAD-binding_dom"/>
</dbReference>
<dbReference type="GO" id="GO:0033539">
    <property type="term" value="P:fatty acid beta-oxidation using acyl-CoA dehydrogenase"/>
    <property type="evidence" value="ECO:0007669"/>
    <property type="project" value="TreeGrafter"/>
</dbReference>
<evidence type="ECO:0000313" key="5">
    <source>
        <dbReference type="EMBL" id="QCT70180.1"/>
    </source>
</evidence>
<feature type="binding site" evidence="3">
    <location>
        <position position="285"/>
    </location>
    <ligand>
        <name>FAD</name>
        <dbReference type="ChEBI" id="CHEBI:57692"/>
    </ligand>
</feature>
<dbReference type="SUPFAM" id="SSF52467">
    <property type="entry name" value="DHS-like NAD/FAD-binding domain"/>
    <property type="match status" value="1"/>
</dbReference>
<dbReference type="RefSeq" id="WP_096919544.1">
    <property type="nucleotide sequence ID" value="NZ_CABJDW020000015.1"/>
</dbReference>
<dbReference type="GO" id="GO:0009055">
    <property type="term" value="F:electron transfer activity"/>
    <property type="evidence" value="ECO:0007669"/>
    <property type="project" value="InterPro"/>
</dbReference>
<gene>
    <name evidence="5" type="ORF">CPZ25_002240</name>
</gene>
<keyword evidence="3" id="KW-0274">FAD</keyword>
<dbReference type="GO" id="GO:0050660">
    <property type="term" value="F:flavin adenine dinucleotide binding"/>
    <property type="evidence" value="ECO:0007669"/>
    <property type="project" value="InterPro"/>
</dbReference>
<sequence length="407" mass="45137">MAGIKVINENCGQEIFDQFNEICPFGAFTFENDKMEVTAACKMCKLCLKKGPEGYVELEEDEKEAVDKSKYRGVTVYVDHVEGKIHPVTLELIGKAKELASVIDHPVYALFIGHNIGDKAKELLHYGVDKVFVYDDARLAHFSIEPYTNAFEDFIRKENPSSILVGATNVGRSLAPRVAARFRTGLTADCTILEMKENTDLVQIRPAFGGNIMAQIVTENNRPQFCTVRYKIFSAPERSEEAKGEIVNMKLEEKRFASAIEVLEIIKKEKGFDISEADVIVAVGRGVKSEKDLPMVQEFADAIGAKMACTRPNIENGWFDPRLQIGLSGRTVKPKLIIAVGVSGSVQFAAGMQNSEYIVAINNDKNASIFNIAHCGIVGDLYEVIPELMEEIRNNKNVNETLESEAV</sequence>
<accession>A0A4P9C4F4</accession>
<organism evidence="5 6">
    <name type="scientific">Eubacterium maltosivorans</name>
    <dbReference type="NCBI Taxonomy" id="2041044"/>
    <lineage>
        <taxon>Bacteria</taxon>
        <taxon>Bacillati</taxon>
        <taxon>Bacillota</taxon>
        <taxon>Clostridia</taxon>
        <taxon>Eubacteriales</taxon>
        <taxon>Eubacteriaceae</taxon>
        <taxon>Eubacterium</taxon>
    </lineage>
</organism>
<reference evidence="5 6" key="1">
    <citation type="submission" date="2018-05" db="EMBL/GenBank/DDBJ databases">
        <title>Genome comparison of Eubacterium sp.</title>
        <authorList>
            <person name="Feng Y."/>
            <person name="Sanchez-Andrea I."/>
            <person name="Stams A.J.M."/>
            <person name="De Vos W.M."/>
        </authorList>
    </citation>
    <scope>NUCLEOTIDE SEQUENCE [LARGE SCALE GENOMIC DNA]</scope>
    <source>
        <strain evidence="5 6">YI</strain>
    </source>
</reference>
<comment type="cofactor">
    <cofactor evidence="3">
        <name>FAD</name>
        <dbReference type="ChEBI" id="CHEBI:57692"/>
    </cofactor>
    <text evidence="3">Binds 1 FAD per dimer.</text>
</comment>
<keyword evidence="2" id="KW-0285">Flavoprotein</keyword>
<dbReference type="InterPro" id="IPR033947">
    <property type="entry name" value="ETF_alpha_N"/>
</dbReference>
<dbReference type="Gene3D" id="3.40.50.620">
    <property type="entry name" value="HUPs"/>
    <property type="match status" value="1"/>
</dbReference>
<feature type="binding site" evidence="3">
    <location>
        <begin position="310"/>
        <end position="311"/>
    </location>
    <ligand>
        <name>FAD</name>
        <dbReference type="ChEBI" id="CHEBI:57692"/>
    </ligand>
</feature>
<name>A0A4P9C4F4_EUBML</name>
<keyword evidence="6" id="KW-1185">Reference proteome</keyword>
<dbReference type="SUPFAM" id="SSF52402">
    <property type="entry name" value="Adenine nucleotide alpha hydrolases-like"/>
    <property type="match status" value="1"/>
</dbReference>
<dbReference type="KEGG" id="emt:CPZ25_002240"/>
<dbReference type="Proteomes" id="UP000218387">
    <property type="component" value="Chromosome"/>
</dbReference>
<dbReference type="CDD" id="cd01715">
    <property type="entry name" value="ETF_alpha"/>
    <property type="match status" value="1"/>
</dbReference>
<dbReference type="SMART" id="SM00893">
    <property type="entry name" value="ETF"/>
    <property type="match status" value="1"/>
</dbReference>
<dbReference type="InterPro" id="IPR014730">
    <property type="entry name" value="ETF_a/b_N"/>
</dbReference>
<dbReference type="AlphaFoldDB" id="A0A4P9C4F4"/>
<evidence type="ECO:0000259" key="4">
    <source>
        <dbReference type="SMART" id="SM00893"/>
    </source>
</evidence>
<dbReference type="Gene3D" id="3.40.50.1220">
    <property type="entry name" value="TPP-binding domain"/>
    <property type="match status" value="1"/>
</dbReference>
<dbReference type="PIRSF" id="PIRSF000089">
    <property type="entry name" value="Electra_flavoP_a"/>
    <property type="match status" value="1"/>
</dbReference>
<dbReference type="InterPro" id="IPR014729">
    <property type="entry name" value="Rossmann-like_a/b/a_fold"/>
</dbReference>
<dbReference type="InterPro" id="IPR014731">
    <property type="entry name" value="ETF_asu_C"/>
</dbReference>
<dbReference type="InterPro" id="IPR001308">
    <property type="entry name" value="ETF_a/FixB"/>
</dbReference>
<feature type="domain" description="Electron transfer flavoprotein alpha/beta-subunit N-terminal" evidence="4">
    <location>
        <begin position="74"/>
        <end position="264"/>
    </location>
</feature>
<protein>
    <submittedName>
        <fullName evidence="5">Electron transfer flavoprotein subunit alpha</fullName>
    </submittedName>
</protein>
<proteinExistence type="inferred from homology"/>
<dbReference type="Gene3D" id="3.30.70.20">
    <property type="match status" value="1"/>
</dbReference>
<dbReference type="PANTHER" id="PTHR43153:SF1">
    <property type="entry name" value="ELECTRON TRANSFER FLAVOPROTEIN SUBUNIT ALPHA, MITOCHONDRIAL"/>
    <property type="match status" value="1"/>
</dbReference>
<dbReference type="PANTHER" id="PTHR43153">
    <property type="entry name" value="ELECTRON TRANSFER FLAVOPROTEIN ALPHA"/>
    <property type="match status" value="1"/>
</dbReference>
<dbReference type="EMBL" id="CP029487">
    <property type="protein sequence ID" value="QCT70180.1"/>
    <property type="molecule type" value="Genomic_DNA"/>
</dbReference>
<evidence type="ECO:0000256" key="3">
    <source>
        <dbReference type="PIRSR" id="PIRSR000089-1"/>
    </source>
</evidence>
<dbReference type="Pfam" id="PF01012">
    <property type="entry name" value="ETF"/>
    <property type="match status" value="1"/>
</dbReference>
<feature type="binding site" evidence="3">
    <location>
        <begin position="324"/>
        <end position="328"/>
    </location>
    <ligand>
        <name>FAD</name>
        <dbReference type="ChEBI" id="CHEBI:57692"/>
    </ligand>
</feature>